<dbReference type="Pfam" id="PF05667">
    <property type="entry name" value="CCDC22_CC"/>
    <property type="match status" value="1"/>
</dbReference>
<dbReference type="InterPro" id="IPR048349">
    <property type="entry name" value="CCDC22_N"/>
</dbReference>
<dbReference type="Proteomes" id="UP000014760">
    <property type="component" value="Unassembled WGS sequence"/>
</dbReference>
<protein>
    <recommendedName>
        <fullName evidence="9">Coiled-coil domain-containing protein 22 homolog</fullName>
    </recommendedName>
</protein>
<evidence type="ECO:0000259" key="5">
    <source>
        <dbReference type="Pfam" id="PF21674"/>
    </source>
</evidence>
<dbReference type="InterPro" id="IPR048348">
    <property type="entry name" value="CCDC22_CC"/>
</dbReference>
<dbReference type="GO" id="GO:0097602">
    <property type="term" value="F:cullin family protein binding"/>
    <property type="evidence" value="ECO:0007669"/>
    <property type="project" value="TreeGrafter"/>
</dbReference>
<evidence type="ECO:0008006" key="9">
    <source>
        <dbReference type="Google" id="ProtNLM"/>
    </source>
</evidence>
<dbReference type="OMA" id="KFEQHIQ"/>
<dbReference type="Pfam" id="PF21674">
    <property type="entry name" value="CCDC22_N"/>
    <property type="match status" value="1"/>
</dbReference>
<dbReference type="OrthoDB" id="10266736at2759"/>
<keyword evidence="8" id="KW-1185">Reference proteome</keyword>
<dbReference type="InterPro" id="IPR008530">
    <property type="entry name" value="CCDC22"/>
</dbReference>
<keyword evidence="2" id="KW-0175">Coiled coil</keyword>
<reference evidence="7" key="3">
    <citation type="submission" date="2015-06" db="UniProtKB">
        <authorList>
            <consortium name="EnsemblMetazoa"/>
        </authorList>
    </citation>
    <scope>IDENTIFICATION</scope>
</reference>
<reference evidence="8" key="1">
    <citation type="submission" date="2012-12" db="EMBL/GenBank/DDBJ databases">
        <authorList>
            <person name="Hellsten U."/>
            <person name="Grimwood J."/>
            <person name="Chapman J.A."/>
            <person name="Shapiro H."/>
            <person name="Aerts A."/>
            <person name="Otillar R.P."/>
            <person name="Terry A.Y."/>
            <person name="Boore J.L."/>
            <person name="Simakov O."/>
            <person name="Marletaz F."/>
            <person name="Cho S.-J."/>
            <person name="Edsinger-Gonzales E."/>
            <person name="Havlak P."/>
            <person name="Kuo D.-H."/>
            <person name="Larsson T."/>
            <person name="Lv J."/>
            <person name="Arendt D."/>
            <person name="Savage R."/>
            <person name="Osoegawa K."/>
            <person name="de Jong P."/>
            <person name="Lindberg D.R."/>
            <person name="Seaver E.C."/>
            <person name="Weisblat D.A."/>
            <person name="Putnam N.H."/>
            <person name="Grigoriev I.V."/>
            <person name="Rokhsar D.S."/>
        </authorList>
    </citation>
    <scope>NUCLEOTIDE SEQUENCE</scope>
    <source>
        <strain evidence="8">I ESC-2004</strain>
    </source>
</reference>
<reference evidence="6 8" key="2">
    <citation type="journal article" date="2013" name="Nature">
        <title>Insights into bilaterian evolution from three spiralian genomes.</title>
        <authorList>
            <person name="Simakov O."/>
            <person name="Marletaz F."/>
            <person name="Cho S.J."/>
            <person name="Edsinger-Gonzales E."/>
            <person name="Havlak P."/>
            <person name="Hellsten U."/>
            <person name="Kuo D.H."/>
            <person name="Larsson T."/>
            <person name="Lv J."/>
            <person name="Arendt D."/>
            <person name="Savage R."/>
            <person name="Osoegawa K."/>
            <person name="de Jong P."/>
            <person name="Grimwood J."/>
            <person name="Chapman J.A."/>
            <person name="Shapiro H."/>
            <person name="Aerts A."/>
            <person name="Otillar R.P."/>
            <person name="Terry A.Y."/>
            <person name="Boore J.L."/>
            <person name="Grigoriev I.V."/>
            <person name="Lindberg D.R."/>
            <person name="Seaver E.C."/>
            <person name="Weisblat D.A."/>
            <person name="Putnam N.H."/>
            <person name="Rokhsar D.S."/>
        </authorList>
    </citation>
    <scope>NUCLEOTIDE SEQUENCE</scope>
    <source>
        <strain evidence="6 8">I ESC-2004</strain>
    </source>
</reference>
<dbReference type="EnsemblMetazoa" id="CapteT173272">
    <property type="protein sequence ID" value="CapteP173272"/>
    <property type="gene ID" value="CapteG173272"/>
</dbReference>
<evidence type="ECO:0000256" key="3">
    <source>
        <dbReference type="SAM" id="MobiDB-lite"/>
    </source>
</evidence>
<evidence type="ECO:0000313" key="7">
    <source>
        <dbReference type="EnsemblMetazoa" id="CapteP173272"/>
    </source>
</evidence>
<name>R7UWA2_CAPTE</name>
<feature type="coiled-coil region" evidence="2">
    <location>
        <begin position="596"/>
        <end position="623"/>
    </location>
</feature>
<accession>R7UWA2</accession>
<comment type="similarity">
    <text evidence="1">Belongs to the CCDC22 family.</text>
</comment>
<evidence type="ECO:0000313" key="6">
    <source>
        <dbReference type="EMBL" id="ELU08217.1"/>
    </source>
</evidence>
<dbReference type="AlphaFoldDB" id="R7UWA2"/>
<sequence length="630" mass="72262">MEEVDGIIAHTLRSIGCDVEDEVEAVAQFSTELVVEGVARCLRVINPDLDLPYKLPPSMSARFRIGTSLASAVQDIGYRGEVGYQTFLYSSEADIRRVFIFLIEKLPKEASQGVEESLGASALLRKSISAELMRRISLPWTPNYCKRNGVCWRGDTWHREAYSDVHSFRSTPLAIPEGLEDLTTPISKETRCYFSKHMPYAQHQPKSSRDVAASLLASNEGQLSAHHEWENEWNTLGMYSRLPVEGYKKKKKEKLLQKISDQISQSVKVAESSNKEMLQSLSAIRTAGTKTKASRFTHIEKLQFAQDEENAVSQVGTPVVHSEEDTQKKREEETEELRKTLAQVTANLDRLRIQSKKFKEKSILMEEEIGNLEESQAAMKEEYKVKKKTLDLLPNAEKNITDMQGLVEASSERLLSLKAQWEKRRQPLIAQYEELKHLAQSQMSESQQQLEEIQELRERMKQMAADTRTKEEVYKQLVIEYEKMAKDVNRSAYTRRILEIVSNIKKQKLSIDQVLLDTRSLQKDINQLTGKLDRTFTVTDELIFKDAKKEEAVRKAYKYLAALHENCSMLMKTVEDTGVIMREIRDLEDQVSAEGKKKTTANLEKISRDLHEMKKENSQLMAKYKKNHNS</sequence>
<dbReference type="EMBL" id="AMQN01006822">
    <property type="status" value="NOT_ANNOTATED_CDS"/>
    <property type="molecule type" value="Genomic_DNA"/>
</dbReference>
<feature type="domain" description="CCDC22 N-terminal" evidence="5">
    <location>
        <begin position="1"/>
        <end position="107"/>
    </location>
</feature>
<feature type="compositionally biased region" description="Basic and acidic residues" evidence="3">
    <location>
        <begin position="321"/>
        <end position="333"/>
    </location>
</feature>
<dbReference type="STRING" id="283909.R7UWA2"/>
<proteinExistence type="inferred from homology"/>
<gene>
    <name evidence="6" type="ORF">CAPTEDRAFT_173272</name>
</gene>
<organism evidence="6">
    <name type="scientific">Capitella teleta</name>
    <name type="common">Polychaete worm</name>
    <dbReference type="NCBI Taxonomy" id="283909"/>
    <lineage>
        <taxon>Eukaryota</taxon>
        <taxon>Metazoa</taxon>
        <taxon>Spiralia</taxon>
        <taxon>Lophotrochozoa</taxon>
        <taxon>Annelida</taxon>
        <taxon>Polychaeta</taxon>
        <taxon>Sedentaria</taxon>
        <taxon>Scolecida</taxon>
        <taxon>Capitellidae</taxon>
        <taxon>Capitella</taxon>
    </lineage>
</organism>
<dbReference type="PANTHER" id="PTHR15668:SF4">
    <property type="entry name" value="COILED-COIL DOMAIN-CONTAINING PROTEIN 22"/>
    <property type="match status" value="1"/>
</dbReference>
<dbReference type="FunCoup" id="R7UWA2">
    <property type="interactions" value="1427"/>
</dbReference>
<evidence type="ECO:0000256" key="2">
    <source>
        <dbReference type="SAM" id="Coils"/>
    </source>
</evidence>
<evidence type="ECO:0000256" key="1">
    <source>
        <dbReference type="ARBA" id="ARBA00006438"/>
    </source>
</evidence>
<evidence type="ECO:0000313" key="8">
    <source>
        <dbReference type="Proteomes" id="UP000014760"/>
    </source>
</evidence>
<dbReference type="GO" id="GO:2000060">
    <property type="term" value="P:positive regulation of ubiquitin-dependent protein catabolic process"/>
    <property type="evidence" value="ECO:0007669"/>
    <property type="project" value="TreeGrafter"/>
</dbReference>
<evidence type="ECO:0000259" key="4">
    <source>
        <dbReference type="Pfam" id="PF05667"/>
    </source>
</evidence>
<dbReference type="EMBL" id="KB299236">
    <property type="protein sequence ID" value="ELU08217.1"/>
    <property type="molecule type" value="Genomic_DNA"/>
</dbReference>
<feature type="domain" description="CCDC22 coiled-coil" evidence="4">
    <location>
        <begin position="126"/>
        <end position="596"/>
    </location>
</feature>
<dbReference type="PANTHER" id="PTHR15668">
    <property type="entry name" value="JM1 PROTEIN"/>
    <property type="match status" value="1"/>
</dbReference>
<feature type="region of interest" description="Disordered" evidence="3">
    <location>
        <begin position="313"/>
        <end position="333"/>
    </location>
</feature>
<dbReference type="HOGENOM" id="CLU_024231_1_0_1"/>
<feature type="coiled-coil region" evidence="2">
    <location>
        <begin position="429"/>
        <end position="473"/>
    </location>
</feature>